<accession>A0A9P6ZQK3</accession>
<name>A0A9P6ZQK3_9AGAM</name>
<feature type="active site" description="Acyl-ester intermediate" evidence="7">
    <location>
        <position position="182"/>
    </location>
</feature>
<dbReference type="GO" id="GO:0032543">
    <property type="term" value="P:mitochondrial translation"/>
    <property type="evidence" value="ECO:0007669"/>
    <property type="project" value="UniProtKB-UniRule"/>
</dbReference>
<evidence type="ECO:0000313" key="10">
    <source>
        <dbReference type="Proteomes" id="UP000714275"/>
    </source>
</evidence>
<keyword evidence="5 7" id="KW-0648">Protein biosynthesis</keyword>
<evidence type="ECO:0000256" key="7">
    <source>
        <dbReference type="HAMAP-Rule" id="MF_03150"/>
    </source>
</evidence>
<comment type="catalytic activity">
    <reaction evidence="6 7">
        <text>L-glutamyl-tRNA(Gln) + L-glutamine + ATP + H2O = L-glutaminyl-tRNA(Gln) + L-glutamate + ADP + phosphate + H(+)</text>
        <dbReference type="Rhea" id="RHEA:17521"/>
        <dbReference type="Rhea" id="RHEA-COMP:9681"/>
        <dbReference type="Rhea" id="RHEA-COMP:9684"/>
        <dbReference type="ChEBI" id="CHEBI:15377"/>
        <dbReference type="ChEBI" id="CHEBI:15378"/>
        <dbReference type="ChEBI" id="CHEBI:29985"/>
        <dbReference type="ChEBI" id="CHEBI:30616"/>
        <dbReference type="ChEBI" id="CHEBI:43474"/>
        <dbReference type="ChEBI" id="CHEBI:58359"/>
        <dbReference type="ChEBI" id="CHEBI:78520"/>
        <dbReference type="ChEBI" id="CHEBI:78521"/>
        <dbReference type="ChEBI" id="CHEBI:456216"/>
        <dbReference type="EC" id="6.3.5.7"/>
    </reaction>
</comment>
<feature type="active site" description="Charge relay system" evidence="7">
    <location>
        <position position="71"/>
    </location>
</feature>
<reference evidence="9" key="1">
    <citation type="journal article" date="2020" name="New Phytol.">
        <title>Comparative genomics reveals dynamic genome evolution in host specialist ectomycorrhizal fungi.</title>
        <authorList>
            <person name="Lofgren L.A."/>
            <person name="Nguyen N.H."/>
            <person name="Vilgalys R."/>
            <person name="Ruytinx J."/>
            <person name="Liao H.L."/>
            <person name="Branco S."/>
            <person name="Kuo A."/>
            <person name="LaButti K."/>
            <person name="Lipzen A."/>
            <person name="Andreopoulos W."/>
            <person name="Pangilinan J."/>
            <person name="Riley R."/>
            <person name="Hundley H."/>
            <person name="Na H."/>
            <person name="Barry K."/>
            <person name="Grigoriev I.V."/>
            <person name="Stajich J.E."/>
            <person name="Kennedy P.G."/>
        </authorList>
    </citation>
    <scope>NUCLEOTIDE SEQUENCE</scope>
    <source>
        <strain evidence="9">DOB743</strain>
    </source>
</reference>
<gene>
    <name evidence="9" type="ORF">EV702DRAFT_1125406</name>
</gene>
<dbReference type="HAMAP" id="MF_00120">
    <property type="entry name" value="GatA"/>
    <property type="match status" value="1"/>
</dbReference>
<evidence type="ECO:0000256" key="2">
    <source>
        <dbReference type="ARBA" id="ARBA00022598"/>
    </source>
</evidence>
<dbReference type="AlphaFoldDB" id="A0A9P6ZQK3"/>
<organism evidence="9 10">
    <name type="scientific">Suillus placidus</name>
    <dbReference type="NCBI Taxonomy" id="48579"/>
    <lineage>
        <taxon>Eukaryota</taxon>
        <taxon>Fungi</taxon>
        <taxon>Dikarya</taxon>
        <taxon>Basidiomycota</taxon>
        <taxon>Agaricomycotina</taxon>
        <taxon>Agaricomycetes</taxon>
        <taxon>Agaricomycetidae</taxon>
        <taxon>Boletales</taxon>
        <taxon>Suillineae</taxon>
        <taxon>Suillaceae</taxon>
        <taxon>Suillus</taxon>
    </lineage>
</organism>
<evidence type="ECO:0000256" key="5">
    <source>
        <dbReference type="ARBA" id="ARBA00022917"/>
    </source>
</evidence>
<dbReference type="GO" id="GO:0050567">
    <property type="term" value="F:glutaminyl-tRNA synthase (glutamine-hydrolyzing) activity"/>
    <property type="evidence" value="ECO:0007669"/>
    <property type="project" value="UniProtKB-UniRule"/>
</dbReference>
<comment type="function">
    <text evidence="7">Allows the formation of correctly charged Gln-tRNA(Gln) through the transamidation of misacylated Glu-tRNA(Gln) in the mitochondria. The reaction takes place in the presence of glutamine and ATP through an activated gamma-phospho-Glu-tRNA(Gln).</text>
</comment>
<dbReference type="PROSITE" id="PS00571">
    <property type="entry name" value="AMIDASES"/>
    <property type="match status" value="1"/>
</dbReference>
<comment type="subcellular location">
    <subcellularLocation>
        <location evidence="7">Mitochondrion</location>
    </subcellularLocation>
</comment>
<evidence type="ECO:0000256" key="1">
    <source>
        <dbReference type="ARBA" id="ARBA00008069"/>
    </source>
</evidence>
<dbReference type="EMBL" id="JABBWD010000042">
    <property type="protein sequence ID" value="KAG1774410.1"/>
    <property type="molecule type" value="Genomic_DNA"/>
</dbReference>
<dbReference type="SUPFAM" id="SSF75304">
    <property type="entry name" value="Amidase signature (AS) enzymes"/>
    <property type="match status" value="1"/>
</dbReference>
<comment type="caution">
    <text evidence="9">The sequence shown here is derived from an EMBL/GenBank/DDBJ whole genome shotgun (WGS) entry which is preliminary data.</text>
</comment>
<evidence type="ECO:0000256" key="4">
    <source>
        <dbReference type="ARBA" id="ARBA00022840"/>
    </source>
</evidence>
<keyword evidence="7" id="KW-0496">Mitochondrion</keyword>
<dbReference type="PANTHER" id="PTHR11895">
    <property type="entry name" value="TRANSAMIDASE"/>
    <property type="match status" value="1"/>
</dbReference>
<dbReference type="InterPro" id="IPR036928">
    <property type="entry name" value="AS_sf"/>
</dbReference>
<dbReference type="OrthoDB" id="421993at2759"/>
<dbReference type="InterPro" id="IPR020556">
    <property type="entry name" value="Amidase_CS"/>
</dbReference>
<protein>
    <recommendedName>
        <fullName evidence="7">Glutamyl-tRNA(Gln) amidotransferase subunit A, mitochondrial</fullName>
        <shortName evidence="7">Glu-AdT subunit A</shortName>
        <ecNumber evidence="7">6.3.5.7</ecNumber>
    </recommendedName>
</protein>
<dbReference type="GO" id="GO:0070681">
    <property type="term" value="P:glutaminyl-tRNAGln biosynthesis via transamidation"/>
    <property type="evidence" value="ECO:0007669"/>
    <property type="project" value="UniProtKB-UniRule"/>
</dbReference>
<dbReference type="EC" id="6.3.5.7" evidence="7"/>
<comment type="subunit">
    <text evidence="7">Subunit of the heterotrimeric GatCAB amidotransferase (AdT) complex, composed of A, B and C subunits.</text>
</comment>
<dbReference type="InterPro" id="IPR004412">
    <property type="entry name" value="GatA"/>
</dbReference>
<dbReference type="Pfam" id="PF01425">
    <property type="entry name" value="Amidase"/>
    <property type="match status" value="1"/>
</dbReference>
<proteinExistence type="inferred from homology"/>
<comment type="similarity">
    <text evidence="1 7">Belongs to the amidase family. GatA subfamily.</text>
</comment>
<dbReference type="PANTHER" id="PTHR11895:SF7">
    <property type="entry name" value="GLUTAMYL-TRNA(GLN) AMIDOTRANSFERASE SUBUNIT A, MITOCHONDRIAL"/>
    <property type="match status" value="1"/>
</dbReference>
<dbReference type="GO" id="GO:0030956">
    <property type="term" value="C:glutamyl-tRNA(Gln) amidotransferase complex"/>
    <property type="evidence" value="ECO:0007669"/>
    <property type="project" value="UniProtKB-UniRule"/>
</dbReference>
<keyword evidence="10" id="KW-1185">Reference proteome</keyword>
<sequence>MHRLARVYPYRSRAGCRARSFATSHSRHSAIIHTEHAQSLNESTNALVSFPTKNHNPNPHGPLSNLTVAIKDNICTIHLPTTCSSGMLRHFTSPFDATAVELLKAGGASIIGKANCDEFGMGSLNVNSIHGPVVNPYHSPNEKSIPWAERERRSAGGSSGGSAAAVAAGMCDAALGTDTGGSIRLPASYCGITGLKPSYGLISRWGVVSFADSLDCVGVLGKSVDTVKTVFESISSYDPKDPTAATPHTRERAKASAESLLSTLDADLSDPDLSSLRIGIPQEYFPSELNTTIVTAVRKVLERLSSLGAQLIPVSLPSTPYALSAYYVIASAEASSNLARYDGVQYGTRFPLLPGADKSKPGNVYAHTRSAGFGAEVQKRILLGTYALTADAFDNYFLQAQRVRQRIKTDFDSAFRIPNAQLSNPSPNPDGVDVILHPSAIRTAPRLDSDAVSGLGPYLQDVMAVPASLAGLPTVSVPAGLAADGWPIGVSVVGQWGSDELVMCIGKVIERTSDEDDGPMADAIFGFDDVICGLDAAT</sequence>
<dbReference type="GO" id="GO:0005739">
    <property type="term" value="C:mitochondrion"/>
    <property type="evidence" value="ECO:0007669"/>
    <property type="project" value="UniProtKB-SubCell"/>
</dbReference>
<evidence type="ECO:0000259" key="8">
    <source>
        <dbReference type="Pfam" id="PF01425"/>
    </source>
</evidence>
<dbReference type="Gene3D" id="3.90.1300.10">
    <property type="entry name" value="Amidase signature (AS) domain"/>
    <property type="match status" value="1"/>
</dbReference>
<dbReference type="InterPro" id="IPR023631">
    <property type="entry name" value="Amidase_dom"/>
</dbReference>
<evidence type="ECO:0000256" key="6">
    <source>
        <dbReference type="ARBA" id="ARBA00047407"/>
    </source>
</evidence>
<dbReference type="Proteomes" id="UP000714275">
    <property type="component" value="Unassembled WGS sequence"/>
</dbReference>
<keyword evidence="4 7" id="KW-0067">ATP-binding</keyword>
<feature type="domain" description="Amidase" evidence="8">
    <location>
        <begin position="57"/>
        <end position="502"/>
    </location>
</feature>
<keyword evidence="3 7" id="KW-0547">Nucleotide-binding</keyword>
<feature type="active site" description="Charge relay system" evidence="7">
    <location>
        <position position="158"/>
    </location>
</feature>
<dbReference type="GO" id="GO:0005524">
    <property type="term" value="F:ATP binding"/>
    <property type="evidence" value="ECO:0007669"/>
    <property type="project" value="UniProtKB-KW"/>
</dbReference>
<evidence type="ECO:0000256" key="3">
    <source>
        <dbReference type="ARBA" id="ARBA00022741"/>
    </source>
</evidence>
<evidence type="ECO:0000313" key="9">
    <source>
        <dbReference type="EMBL" id="KAG1774410.1"/>
    </source>
</evidence>
<dbReference type="InterPro" id="IPR000120">
    <property type="entry name" value="Amidase"/>
</dbReference>
<keyword evidence="2 7" id="KW-0436">Ligase</keyword>